<evidence type="ECO:0000313" key="2">
    <source>
        <dbReference type="Proteomes" id="UP001571476"/>
    </source>
</evidence>
<dbReference type="RefSeq" id="WP_372566569.1">
    <property type="nucleotide sequence ID" value="NZ_JBGOSP010000041.1"/>
</dbReference>
<keyword evidence="2" id="KW-1185">Reference proteome</keyword>
<dbReference type="Proteomes" id="UP001571476">
    <property type="component" value="Unassembled WGS sequence"/>
</dbReference>
<accession>A0ABV4SW24</accession>
<dbReference type="InterPro" id="IPR019587">
    <property type="entry name" value="Polyketide_cyclase/dehydratase"/>
</dbReference>
<dbReference type="EMBL" id="JBGOSP010000041">
    <property type="protein sequence ID" value="MFA3842650.1"/>
    <property type="molecule type" value="Genomic_DNA"/>
</dbReference>
<gene>
    <name evidence="1" type="ORF">ACEG43_41920</name>
</gene>
<name>A0ABV4SW24_9ACTN</name>
<comment type="caution">
    <text evidence="1">The sequence shown here is derived from an EMBL/GenBank/DDBJ whole genome shotgun (WGS) entry which is preliminary data.</text>
</comment>
<protein>
    <submittedName>
        <fullName evidence="1">SRPBCC family protein</fullName>
    </submittedName>
</protein>
<dbReference type="Pfam" id="PF10604">
    <property type="entry name" value="Polyketide_cyc2"/>
    <property type="match status" value="1"/>
</dbReference>
<sequence>MIKVERVMYSGRPRDEIVAYMADFSHAEQWDPGTISCRPLSAGAPVGVGTEWLNVSAFRGRRTELRYELTRMSDDRLTFVGRNKTATSTDDLRFEPHSGGTRITYRAHVEFHGIARLARPLLKGEFERLGDEVSEQLPAALQQALGPSAPGPQQL</sequence>
<dbReference type="SUPFAM" id="SSF55961">
    <property type="entry name" value="Bet v1-like"/>
    <property type="match status" value="1"/>
</dbReference>
<reference evidence="1 2" key="1">
    <citation type="submission" date="2024-08" db="EMBL/GenBank/DDBJ databases">
        <title>Genome sequence of Streptomyces aureus CACIA-1.46HGO.</title>
        <authorList>
            <person name="Evangelista-Martinez Z."/>
        </authorList>
    </citation>
    <scope>NUCLEOTIDE SEQUENCE [LARGE SCALE GENOMIC DNA]</scope>
    <source>
        <strain evidence="1 2">CACIA-1.46HGO</strain>
    </source>
</reference>
<dbReference type="Gene3D" id="3.30.530.20">
    <property type="match status" value="1"/>
</dbReference>
<proteinExistence type="predicted"/>
<evidence type="ECO:0000313" key="1">
    <source>
        <dbReference type="EMBL" id="MFA3842650.1"/>
    </source>
</evidence>
<dbReference type="CDD" id="cd08865">
    <property type="entry name" value="SRPBCC_10"/>
    <property type="match status" value="1"/>
</dbReference>
<dbReference type="InterPro" id="IPR023393">
    <property type="entry name" value="START-like_dom_sf"/>
</dbReference>
<organism evidence="1 2">
    <name type="scientific">Streptomyces aureus</name>
    <dbReference type="NCBI Taxonomy" id="193461"/>
    <lineage>
        <taxon>Bacteria</taxon>
        <taxon>Bacillati</taxon>
        <taxon>Actinomycetota</taxon>
        <taxon>Actinomycetes</taxon>
        <taxon>Kitasatosporales</taxon>
        <taxon>Streptomycetaceae</taxon>
        <taxon>Streptomyces</taxon>
    </lineage>
</organism>